<dbReference type="CDD" id="cd19920">
    <property type="entry name" value="REC_PA4781-like"/>
    <property type="match status" value="1"/>
</dbReference>
<feature type="domain" description="PAS" evidence="17">
    <location>
        <begin position="152"/>
        <end position="193"/>
    </location>
</feature>
<dbReference type="GO" id="GO:0004673">
    <property type="term" value="F:protein histidine kinase activity"/>
    <property type="evidence" value="ECO:0007669"/>
    <property type="project" value="UniProtKB-EC"/>
</dbReference>
<dbReference type="InterPro" id="IPR035965">
    <property type="entry name" value="PAS-like_dom_sf"/>
</dbReference>
<gene>
    <name evidence="20" type="ORF">F6J89_10135</name>
</gene>
<evidence type="ECO:0000259" key="18">
    <source>
        <dbReference type="PROSITE" id="PS50113"/>
    </source>
</evidence>
<dbReference type="InterPro" id="IPR000700">
    <property type="entry name" value="PAS-assoc_C"/>
</dbReference>
<keyword evidence="11" id="KW-0902">Two-component regulatory system</keyword>
<evidence type="ECO:0000256" key="12">
    <source>
        <dbReference type="ARBA" id="ARBA00023136"/>
    </source>
</evidence>
<feature type="domain" description="PAC" evidence="18">
    <location>
        <begin position="227"/>
        <end position="279"/>
    </location>
</feature>
<feature type="domain" description="Response regulatory" evidence="16">
    <location>
        <begin position="10"/>
        <end position="126"/>
    </location>
</feature>
<dbReference type="GO" id="GO:0000160">
    <property type="term" value="P:phosphorelay signal transduction system"/>
    <property type="evidence" value="ECO:0007669"/>
    <property type="project" value="UniProtKB-KW"/>
</dbReference>
<dbReference type="EMBL" id="JAAHFQ010000155">
    <property type="protein sequence ID" value="NER27975.1"/>
    <property type="molecule type" value="Genomic_DNA"/>
</dbReference>
<evidence type="ECO:0000256" key="5">
    <source>
        <dbReference type="ARBA" id="ARBA00022679"/>
    </source>
</evidence>
<feature type="coiled-coil region" evidence="15">
    <location>
        <begin position="125"/>
        <end position="152"/>
    </location>
</feature>
<proteinExistence type="predicted"/>
<accession>A0A6B3NAP0</accession>
<dbReference type="Pfam" id="PF00072">
    <property type="entry name" value="Response_reg"/>
    <property type="match status" value="1"/>
</dbReference>
<organism evidence="20">
    <name type="scientific">Symploca sp. SIO1C4</name>
    <dbReference type="NCBI Taxonomy" id="2607765"/>
    <lineage>
        <taxon>Bacteria</taxon>
        <taxon>Bacillati</taxon>
        <taxon>Cyanobacteriota</taxon>
        <taxon>Cyanophyceae</taxon>
        <taxon>Coleofasciculales</taxon>
        <taxon>Coleofasciculaceae</taxon>
        <taxon>Symploca</taxon>
    </lineage>
</organism>
<dbReference type="GO" id="GO:0004016">
    <property type="term" value="F:adenylate cyclase activity"/>
    <property type="evidence" value="ECO:0007669"/>
    <property type="project" value="UniProtKB-ARBA"/>
</dbReference>
<dbReference type="PANTHER" id="PTHR11920">
    <property type="entry name" value="GUANYLYL CYCLASE"/>
    <property type="match status" value="1"/>
</dbReference>
<evidence type="ECO:0000256" key="4">
    <source>
        <dbReference type="ARBA" id="ARBA00022553"/>
    </source>
</evidence>
<dbReference type="AlphaFoldDB" id="A0A6B3NAP0"/>
<protein>
    <recommendedName>
        <fullName evidence="3">histidine kinase</fullName>
        <ecNumber evidence="3">2.7.13.3</ecNumber>
    </recommendedName>
</protein>
<evidence type="ECO:0000256" key="13">
    <source>
        <dbReference type="ARBA" id="ARBA00023239"/>
    </source>
</evidence>
<evidence type="ECO:0000256" key="9">
    <source>
        <dbReference type="ARBA" id="ARBA00022840"/>
    </source>
</evidence>
<dbReference type="SMART" id="SM00448">
    <property type="entry name" value="REC"/>
    <property type="match status" value="1"/>
</dbReference>
<evidence type="ECO:0000259" key="19">
    <source>
        <dbReference type="PROSITE" id="PS50125"/>
    </source>
</evidence>
<keyword evidence="13" id="KW-0456">Lyase</keyword>
<evidence type="ECO:0000256" key="7">
    <source>
        <dbReference type="ARBA" id="ARBA00022741"/>
    </source>
</evidence>
<dbReference type="GO" id="GO:0009190">
    <property type="term" value="P:cyclic nucleotide biosynthetic process"/>
    <property type="evidence" value="ECO:0007669"/>
    <property type="project" value="InterPro"/>
</dbReference>
<dbReference type="GO" id="GO:0005524">
    <property type="term" value="F:ATP binding"/>
    <property type="evidence" value="ECO:0007669"/>
    <property type="project" value="UniProtKB-KW"/>
</dbReference>
<dbReference type="GO" id="GO:0006355">
    <property type="term" value="P:regulation of DNA-templated transcription"/>
    <property type="evidence" value="ECO:0007669"/>
    <property type="project" value="InterPro"/>
</dbReference>
<comment type="caution">
    <text evidence="20">The sequence shown here is derived from an EMBL/GenBank/DDBJ whole genome shotgun (WGS) entry which is preliminary data.</text>
</comment>
<keyword evidence="8" id="KW-0418">Kinase</keyword>
<dbReference type="GO" id="GO:0016020">
    <property type="term" value="C:membrane"/>
    <property type="evidence" value="ECO:0007669"/>
    <property type="project" value="UniProtKB-SubCell"/>
</dbReference>
<sequence length="374" mass="42262">MSDDNCNKGDILIVDDNHTNLGVLFDFLTNSGFKVLVAQDGESALQKAQLANPDLILLDVMMPGIDGFETCRRLKAKPSTRHIPVIFMTALSDTVDKVRGFSFGAVDYVTKPVQQEEVRARVTTHLTLRKLQKKLEEQNQQLQREIEERCQAEKKYRSIFENATEGIFQANLNGRYTTANPSLARILGYSSPEELITTIMDIGKQVYVEPMRREDLVALMQKYDTLNEVESEVYRQDGSTIWISENIDTVKDENGNLIYYEGTVAEITARRKDAVSLRDARKRAELLLLNILPQPVAERLKKGERTIADSFEAVTVMFADLVDFTEFSSQISPTELVEILNQIFSKFDRLAKQHGVEKIKTIGDAYMAVAGLPK</sequence>
<comment type="catalytic activity">
    <reaction evidence="1">
        <text>ATP + protein L-histidine = ADP + protein N-phospho-L-histidine.</text>
        <dbReference type="EC" id="2.7.13.3"/>
    </reaction>
</comment>
<reference evidence="20" key="1">
    <citation type="submission" date="2019-11" db="EMBL/GenBank/DDBJ databases">
        <title>Genomic insights into an expanded diversity of filamentous marine cyanobacteria reveals the extraordinary biosynthetic potential of Moorea and Okeania.</title>
        <authorList>
            <person name="Ferreira Leao T."/>
            <person name="Wang M."/>
            <person name="Moss N."/>
            <person name="Da Silva R."/>
            <person name="Sanders J."/>
            <person name="Nurk S."/>
            <person name="Gurevich A."/>
            <person name="Humphrey G."/>
            <person name="Reher R."/>
            <person name="Zhu Q."/>
            <person name="Belda-Ferre P."/>
            <person name="Glukhov E."/>
            <person name="Rex R."/>
            <person name="Dorrestein P.C."/>
            <person name="Knight R."/>
            <person name="Pevzner P."/>
            <person name="Gerwick W.H."/>
            <person name="Gerwick L."/>
        </authorList>
    </citation>
    <scope>NUCLEOTIDE SEQUENCE</scope>
    <source>
        <strain evidence="20">SIO1C4</strain>
    </source>
</reference>
<evidence type="ECO:0000256" key="8">
    <source>
        <dbReference type="ARBA" id="ARBA00022777"/>
    </source>
</evidence>
<dbReference type="Gene3D" id="3.40.50.2300">
    <property type="match status" value="1"/>
</dbReference>
<dbReference type="Gene3D" id="3.30.70.1230">
    <property type="entry name" value="Nucleotide cyclase"/>
    <property type="match status" value="1"/>
</dbReference>
<dbReference type="EC" id="2.7.13.3" evidence="3"/>
<keyword evidence="5" id="KW-0808">Transferase</keyword>
<dbReference type="SMART" id="SM00044">
    <property type="entry name" value="CYCc"/>
    <property type="match status" value="1"/>
</dbReference>
<dbReference type="PROSITE" id="PS50110">
    <property type="entry name" value="RESPONSE_REGULATORY"/>
    <property type="match status" value="1"/>
</dbReference>
<dbReference type="SUPFAM" id="SSF55073">
    <property type="entry name" value="Nucleotide cyclase"/>
    <property type="match status" value="1"/>
</dbReference>
<evidence type="ECO:0000313" key="20">
    <source>
        <dbReference type="EMBL" id="NER27975.1"/>
    </source>
</evidence>
<name>A0A6B3NAP0_9CYAN</name>
<dbReference type="Pfam" id="PF00211">
    <property type="entry name" value="Guanylate_cyc"/>
    <property type="match status" value="1"/>
</dbReference>
<evidence type="ECO:0000259" key="17">
    <source>
        <dbReference type="PROSITE" id="PS50112"/>
    </source>
</evidence>
<evidence type="ECO:0000256" key="10">
    <source>
        <dbReference type="ARBA" id="ARBA00022989"/>
    </source>
</evidence>
<dbReference type="Pfam" id="PF00989">
    <property type="entry name" value="PAS"/>
    <property type="match status" value="1"/>
</dbReference>
<dbReference type="SUPFAM" id="SSF55785">
    <property type="entry name" value="PYP-like sensor domain (PAS domain)"/>
    <property type="match status" value="1"/>
</dbReference>
<evidence type="ECO:0000259" key="16">
    <source>
        <dbReference type="PROSITE" id="PS50110"/>
    </source>
</evidence>
<dbReference type="InterPro" id="IPR001054">
    <property type="entry name" value="A/G_cyclase"/>
</dbReference>
<keyword evidence="6" id="KW-0812">Transmembrane</keyword>
<evidence type="ECO:0000256" key="1">
    <source>
        <dbReference type="ARBA" id="ARBA00000085"/>
    </source>
</evidence>
<dbReference type="SUPFAM" id="SSF52172">
    <property type="entry name" value="CheY-like"/>
    <property type="match status" value="1"/>
</dbReference>
<dbReference type="PROSITE" id="PS50113">
    <property type="entry name" value="PAC"/>
    <property type="match status" value="1"/>
</dbReference>
<evidence type="ECO:0000256" key="6">
    <source>
        <dbReference type="ARBA" id="ARBA00022692"/>
    </source>
</evidence>
<dbReference type="CDD" id="cd07302">
    <property type="entry name" value="CHD"/>
    <property type="match status" value="1"/>
</dbReference>
<dbReference type="FunFam" id="3.40.50.2300:FF:000121">
    <property type="entry name" value="Sensor histidine kinase RcsC"/>
    <property type="match status" value="1"/>
</dbReference>
<keyword evidence="4 14" id="KW-0597">Phosphoprotein</keyword>
<evidence type="ECO:0000256" key="3">
    <source>
        <dbReference type="ARBA" id="ARBA00012438"/>
    </source>
</evidence>
<evidence type="ECO:0000256" key="2">
    <source>
        <dbReference type="ARBA" id="ARBA00004370"/>
    </source>
</evidence>
<keyword evidence="9" id="KW-0067">ATP-binding</keyword>
<dbReference type="InterPro" id="IPR050401">
    <property type="entry name" value="Cyclic_nucleotide_synthase"/>
</dbReference>
<feature type="modified residue" description="4-aspartylphosphate" evidence="14">
    <location>
        <position position="59"/>
    </location>
</feature>
<keyword evidence="10" id="KW-1133">Transmembrane helix</keyword>
<dbReference type="PROSITE" id="PS50125">
    <property type="entry name" value="GUANYLATE_CYCLASE_2"/>
    <property type="match status" value="1"/>
</dbReference>
<feature type="non-terminal residue" evidence="20">
    <location>
        <position position="374"/>
    </location>
</feature>
<comment type="subcellular location">
    <subcellularLocation>
        <location evidence="2">Membrane</location>
    </subcellularLocation>
</comment>
<dbReference type="Gene3D" id="3.30.450.20">
    <property type="entry name" value="PAS domain"/>
    <property type="match status" value="1"/>
</dbReference>
<dbReference type="InterPro" id="IPR013767">
    <property type="entry name" value="PAS_fold"/>
</dbReference>
<dbReference type="PROSITE" id="PS50112">
    <property type="entry name" value="PAS"/>
    <property type="match status" value="1"/>
</dbReference>
<dbReference type="InterPro" id="IPR001789">
    <property type="entry name" value="Sig_transdc_resp-reg_receiver"/>
</dbReference>
<evidence type="ECO:0000256" key="15">
    <source>
        <dbReference type="SAM" id="Coils"/>
    </source>
</evidence>
<feature type="domain" description="Guanylate cyclase" evidence="19">
    <location>
        <begin position="315"/>
        <end position="374"/>
    </location>
</feature>
<dbReference type="CDD" id="cd00130">
    <property type="entry name" value="PAS"/>
    <property type="match status" value="1"/>
</dbReference>
<keyword evidence="7" id="KW-0547">Nucleotide-binding</keyword>
<dbReference type="InterPro" id="IPR029787">
    <property type="entry name" value="Nucleotide_cyclase"/>
</dbReference>
<dbReference type="InterPro" id="IPR011006">
    <property type="entry name" value="CheY-like_superfamily"/>
</dbReference>
<dbReference type="SMART" id="SM00091">
    <property type="entry name" value="PAS"/>
    <property type="match status" value="1"/>
</dbReference>
<keyword evidence="15" id="KW-0175">Coiled coil</keyword>
<dbReference type="InterPro" id="IPR000014">
    <property type="entry name" value="PAS"/>
</dbReference>
<dbReference type="PANTHER" id="PTHR11920:SF335">
    <property type="entry name" value="GUANYLATE CYCLASE"/>
    <property type="match status" value="1"/>
</dbReference>
<evidence type="ECO:0000256" key="11">
    <source>
        <dbReference type="ARBA" id="ARBA00023012"/>
    </source>
</evidence>
<evidence type="ECO:0000256" key="14">
    <source>
        <dbReference type="PROSITE-ProRule" id="PRU00169"/>
    </source>
</evidence>
<keyword evidence="12" id="KW-0472">Membrane</keyword>
<dbReference type="NCBIfam" id="TIGR00229">
    <property type="entry name" value="sensory_box"/>
    <property type="match status" value="1"/>
</dbReference>